<accession>A0A5N6QNG5</accession>
<reference evidence="1 2" key="1">
    <citation type="submission" date="2019-06" db="EMBL/GenBank/DDBJ databases">
        <title>A chromosomal-level reference genome of Carpinus fangiana (Coryloideae, Betulaceae).</title>
        <authorList>
            <person name="Yang X."/>
            <person name="Wang Z."/>
            <person name="Zhang L."/>
            <person name="Hao G."/>
            <person name="Liu J."/>
            <person name="Yang Y."/>
        </authorList>
    </citation>
    <scope>NUCLEOTIDE SEQUENCE [LARGE SCALE GENOMIC DNA]</scope>
    <source>
        <strain evidence="1">Cfa_2016G</strain>
        <tissue evidence="1">Leaf</tissue>
    </source>
</reference>
<evidence type="ECO:0000313" key="1">
    <source>
        <dbReference type="EMBL" id="KAE8008436.1"/>
    </source>
</evidence>
<proteinExistence type="predicted"/>
<dbReference type="AlphaFoldDB" id="A0A5N6QNG5"/>
<dbReference type="PANTHER" id="PTHR36346">
    <property type="entry name" value="EXPRESSED PROTEIN"/>
    <property type="match status" value="1"/>
</dbReference>
<keyword evidence="2" id="KW-1185">Reference proteome</keyword>
<gene>
    <name evidence="1" type="ORF">FH972_004950</name>
</gene>
<sequence length="73" mass="8088">MSAVVETCMKQLAKLGEKVKARKPLFSKAKKGGEVEEAKEGVKESRLVQRDDNNTAMLSEATVFLLMDRFAPC</sequence>
<organism evidence="1 2">
    <name type="scientific">Carpinus fangiana</name>
    <dbReference type="NCBI Taxonomy" id="176857"/>
    <lineage>
        <taxon>Eukaryota</taxon>
        <taxon>Viridiplantae</taxon>
        <taxon>Streptophyta</taxon>
        <taxon>Embryophyta</taxon>
        <taxon>Tracheophyta</taxon>
        <taxon>Spermatophyta</taxon>
        <taxon>Magnoliopsida</taxon>
        <taxon>eudicotyledons</taxon>
        <taxon>Gunneridae</taxon>
        <taxon>Pentapetalae</taxon>
        <taxon>rosids</taxon>
        <taxon>fabids</taxon>
        <taxon>Fagales</taxon>
        <taxon>Betulaceae</taxon>
        <taxon>Carpinus</taxon>
    </lineage>
</organism>
<evidence type="ECO:0000313" key="2">
    <source>
        <dbReference type="Proteomes" id="UP000327013"/>
    </source>
</evidence>
<dbReference type="Proteomes" id="UP000327013">
    <property type="component" value="Chromosome 2"/>
</dbReference>
<name>A0A5N6QNG5_9ROSI</name>
<dbReference type="EMBL" id="CM017322">
    <property type="protein sequence ID" value="KAE8008436.1"/>
    <property type="molecule type" value="Genomic_DNA"/>
</dbReference>
<dbReference type="PANTHER" id="PTHR36346:SF2">
    <property type="entry name" value="EXPRESSED PROTEIN"/>
    <property type="match status" value="1"/>
</dbReference>
<protein>
    <submittedName>
        <fullName evidence="1">Uncharacterized protein</fullName>
    </submittedName>
</protein>